<keyword evidence="3" id="KW-1185">Reference proteome</keyword>
<evidence type="ECO:0000313" key="2">
    <source>
        <dbReference type="EMBL" id="MDQ0229067.1"/>
    </source>
</evidence>
<evidence type="ECO:0000313" key="3">
    <source>
        <dbReference type="Proteomes" id="UP001234495"/>
    </source>
</evidence>
<comment type="caution">
    <text evidence="2">The sequence shown here is derived from an EMBL/GenBank/DDBJ whole genome shotgun (WGS) entry which is preliminary data.</text>
</comment>
<name>A0ABT9ZA00_9BACI</name>
<dbReference type="InterPro" id="IPR011990">
    <property type="entry name" value="TPR-like_helical_dom_sf"/>
</dbReference>
<protein>
    <submittedName>
        <fullName evidence="2">Tetratricopeptide (TPR) repeat protein</fullName>
    </submittedName>
</protein>
<dbReference type="InterPro" id="IPR019734">
    <property type="entry name" value="TPR_rpt"/>
</dbReference>
<dbReference type="RefSeq" id="WP_307336148.1">
    <property type="nucleotide sequence ID" value="NZ_JAUSUD010000001.1"/>
</dbReference>
<reference evidence="2 3" key="1">
    <citation type="submission" date="2023-07" db="EMBL/GenBank/DDBJ databases">
        <title>Genomic Encyclopedia of Type Strains, Phase IV (KMG-IV): sequencing the most valuable type-strain genomes for metagenomic binning, comparative biology and taxonomic classification.</title>
        <authorList>
            <person name="Goeker M."/>
        </authorList>
    </citation>
    <scope>NUCLEOTIDE SEQUENCE [LARGE SCALE GENOMIC DNA]</scope>
    <source>
        <strain evidence="2 3">DSM 29005</strain>
    </source>
</reference>
<evidence type="ECO:0000256" key="1">
    <source>
        <dbReference type="PROSITE-ProRule" id="PRU00339"/>
    </source>
</evidence>
<organism evidence="2 3">
    <name type="scientific">Metabacillus malikii</name>
    <dbReference type="NCBI Taxonomy" id="1504265"/>
    <lineage>
        <taxon>Bacteria</taxon>
        <taxon>Bacillati</taxon>
        <taxon>Bacillota</taxon>
        <taxon>Bacilli</taxon>
        <taxon>Bacillales</taxon>
        <taxon>Bacillaceae</taxon>
        <taxon>Metabacillus</taxon>
    </lineage>
</organism>
<dbReference type="SMART" id="SM00028">
    <property type="entry name" value="TPR"/>
    <property type="match status" value="1"/>
</dbReference>
<keyword evidence="1" id="KW-0802">TPR repeat</keyword>
<dbReference type="PROSITE" id="PS50293">
    <property type="entry name" value="TPR_REGION"/>
    <property type="match status" value="1"/>
</dbReference>
<proteinExistence type="predicted"/>
<dbReference type="Pfam" id="PF14559">
    <property type="entry name" value="TPR_19"/>
    <property type="match status" value="1"/>
</dbReference>
<gene>
    <name evidence="2" type="ORF">J2S19_000317</name>
</gene>
<dbReference type="Proteomes" id="UP001234495">
    <property type="component" value="Unassembled WGS sequence"/>
</dbReference>
<sequence length="169" mass="19211">MNTVEERIVDFIAAKQYDAGIQYVKGVLKEHPTDGDSYAWLAAIYGLVIEEVNFSEKLNYVEQLEENILKALKYSPNSKLVRKVNGIRLIKTPNEYGGDSQEGIELLEGLLAEGESEYDLYYHLAVAYTELNQFVKAKEYLANAIQLDPNGPEVNKLKEYIGIVEHEDY</sequence>
<dbReference type="PROSITE" id="PS50005">
    <property type="entry name" value="TPR"/>
    <property type="match status" value="1"/>
</dbReference>
<dbReference type="SUPFAM" id="SSF48452">
    <property type="entry name" value="TPR-like"/>
    <property type="match status" value="1"/>
</dbReference>
<accession>A0ABT9ZA00</accession>
<feature type="repeat" description="TPR" evidence="1">
    <location>
        <begin position="118"/>
        <end position="151"/>
    </location>
</feature>
<dbReference type="EMBL" id="JAUSUD010000001">
    <property type="protein sequence ID" value="MDQ0229067.1"/>
    <property type="molecule type" value="Genomic_DNA"/>
</dbReference>
<dbReference type="Gene3D" id="1.25.40.10">
    <property type="entry name" value="Tetratricopeptide repeat domain"/>
    <property type="match status" value="1"/>
</dbReference>